<sequence length="301" mass="33694">MSGHFTAQHGDELPLVFNNVQGDLSDKSLVQLATDMSSSWFSRTKRSLDSCAGILESIGVEARARARCASIVHEHQKRNKAKRNNKQILNTNHQYNGSFISPDDTDAIFAGTKHVLLNPYGGNGPYYVRGELIREDVREDEPSIPTIVEGQFINYVTCEPVAGMWLDLWNVNSRRAHRNVNRTALRGLQQANEDGVARLTTILPGHYSGRTNHIHVIAHSNVTVNPNNTISGGSIQHIGQFFFDEDSLDKARQFWPYTENPYAITTNAEGDTLHQETAYSNSDPVLHYEYLGDKLEDGLLM</sequence>
<keyword evidence="2" id="KW-1185">Reference proteome</keyword>
<dbReference type="Proteomes" id="UP000184300">
    <property type="component" value="Unassembled WGS sequence"/>
</dbReference>
<dbReference type="GO" id="GO:0016702">
    <property type="term" value="F:oxidoreductase activity, acting on single donors with incorporation of molecular oxygen, incorporation of two atoms of oxygen"/>
    <property type="evidence" value="ECO:0007669"/>
    <property type="project" value="InterPro"/>
</dbReference>
<dbReference type="PANTHER" id="PTHR34315">
    <property type="match status" value="1"/>
</dbReference>
<organism evidence="1 2">
    <name type="scientific">Aspergillus glaucus CBS 516.65</name>
    <dbReference type="NCBI Taxonomy" id="1160497"/>
    <lineage>
        <taxon>Eukaryota</taxon>
        <taxon>Fungi</taxon>
        <taxon>Dikarya</taxon>
        <taxon>Ascomycota</taxon>
        <taxon>Pezizomycotina</taxon>
        <taxon>Eurotiomycetes</taxon>
        <taxon>Eurotiomycetidae</taxon>
        <taxon>Eurotiales</taxon>
        <taxon>Aspergillaceae</taxon>
        <taxon>Aspergillus</taxon>
        <taxon>Aspergillus subgen. Aspergillus</taxon>
    </lineage>
</organism>
<dbReference type="VEuPathDB" id="FungiDB:ASPGLDRAFT_73928"/>
<dbReference type="Gene3D" id="2.60.130.10">
    <property type="entry name" value="Aromatic compound dioxygenase"/>
    <property type="match status" value="1"/>
</dbReference>
<evidence type="ECO:0000313" key="1">
    <source>
        <dbReference type="EMBL" id="OJJ85279.1"/>
    </source>
</evidence>
<dbReference type="GO" id="GO:0005506">
    <property type="term" value="F:iron ion binding"/>
    <property type="evidence" value="ECO:0007669"/>
    <property type="project" value="InterPro"/>
</dbReference>
<dbReference type="RefSeq" id="XP_022401977.1">
    <property type="nucleotide sequence ID" value="XM_022549708.1"/>
</dbReference>
<name>A0A1L9VMY9_ASPGL</name>
<dbReference type="AlphaFoldDB" id="A0A1L9VMY9"/>
<dbReference type="EMBL" id="KV878895">
    <property type="protein sequence ID" value="OJJ85279.1"/>
    <property type="molecule type" value="Genomic_DNA"/>
</dbReference>
<dbReference type="STRING" id="1160497.A0A1L9VMY9"/>
<accession>A0A1L9VMY9</accession>
<dbReference type="GeneID" id="34465968"/>
<gene>
    <name evidence="1" type="ORF">ASPGLDRAFT_73928</name>
</gene>
<dbReference type="SUPFAM" id="SSF49482">
    <property type="entry name" value="Aromatic compound dioxygenase"/>
    <property type="match status" value="1"/>
</dbReference>
<protein>
    <recommendedName>
        <fullName evidence="3">Intradiol ring-cleavage dioxygenases domain-containing protein</fullName>
    </recommendedName>
</protein>
<dbReference type="PANTHER" id="PTHR34315:SF9">
    <property type="entry name" value="INTRADIOL RING-CLEAVAGE DIOXYGENASES DOMAIN-CONTAINING PROTEIN-RELATED"/>
    <property type="match status" value="1"/>
</dbReference>
<proteinExistence type="predicted"/>
<evidence type="ECO:0008006" key="3">
    <source>
        <dbReference type="Google" id="ProtNLM"/>
    </source>
</evidence>
<dbReference type="InterPro" id="IPR015889">
    <property type="entry name" value="Intradiol_dOase_core"/>
</dbReference>
<evidence type="ECO:0000313" key="2">
    <source>
        <dbReference type="Proteomes" id="UP000184300"/>
    </source>
</evidence>
<dbReference type="OrthoDB" id="121380at2759"/>
<reference evidence="2" key="1">
    <citation type="journal article" date="2017" name="Genome Biol.">
        <title>Comparative genomics reveals high biological diversity and specific adaptations in the industrially and medically important fungal genus Aspergillus.</title>
        <authorList>
            <person name="de Vries R.P."/>
            <person name="Riley R."/>
            <person name="Wiebenga A."/>
            <person name="Aguilar-Osorio G."/>
            <person name="Amillis S."/>
            <person name="Uchima C.A."/>
            <person name="Anderluh G."/>
            <person name="Asadollahi M."/>
            <person name="Askin M."/>
            <person name="Barry K."/>
            <person name="Battaglia E."/>
            <person name="Bayram O."/>
            <person name="Benocci T."/>
            <person name="Braus-Stromeyer S.A."/>
            <person name="Caldana C."/>
            <person name="Canovas D."/>
            <person name="Cerqueira G.C."/>
            <person name="Chen F."/>
            <person name="Chen W."/>
            <person name="Choi C."/>
            <person name="Clum A."/>
            <person name="Dos Santos R.A."/>
            <person name="Damasio A.R."/>
            <person name="Diallinas G."/>
            <person name="Emri T."/>
            <person name="Fekete E."/>
            <person name="Flipphi M."/>
            <person name="Freyberg S."/>
            <person name="Gallo A."/>
            <person name="Gournas C."/>
            <person name="Habgood R."/>
            <person name="Hainaut M."/>
            <person name="Harispe M.L."/>
            <person name="Henrissat B."/>
            <person name="Hilden K.S."/>
            <person name="Hope R."/>
            <person name="Hossain A."/>
            <person name="Karabika E."/>
            <person name="Karaffa L."/>
            <person name="Karanyi Z."/>
            <person name="Krasevec N."/>
            <person name="Kuo A."/>
            <person name="Kusch H."/>
            <person name="LaButti K."/>
            <person name="Lagendijk E.L."/>
            <person name="Lapidus A."/>
            <person name="Levasseur A."/>
            <person name="Lindquist E."/>
            <person name="Lipzen A."/>
            <person name="Logrieco A.F."/>
            <person name="MacCabe A."/>
            <person name="Maekelae M.R."/>
            <person name="Malavazi I."/>
            <person name="Melin P."/>
            <person name="Meyer V."/>
            <person name="Mielnichuk N."/>
            <person name="Miskei M."/>
            <person name="Molnar A.P."/>
            <person name="Mule G."/>
            <person name="Ngan C.Y."/>
            <person name="Orejas M."/>
            <person name="Orosz E."/>
            <person name="Ouedraogo J.P."/>
            <person name="Overkamp K.M."/>
            <person name="Park H.-S."/>
            <person name="Perrone G."/>
            <person name="Piumi F."/>
            <person name="Punt P.J."/>
            <person name="Ram A.F."/>
            <person name="Ramon A."/>
            <person name="Rauscher S."/>
            <person name="Record E."/>
            <person name="Riano-Pachon D.M."/>
            <person name="Robert V."/>
            <person name="Roehrig J."/>
            <person name="Ruller R."/>
            <person name="Salamov A."/>
            <person name="Salih N.S."/>
            <person name="Samson R.A."/>
            <person name="Sandor E."/>
            <person name="Sanguinetti M."/>
            <person name="Schuetze T."/>
            <person name="Sepcic K."/>
            <person name="Shelest E."/>
            <person name="Sherlock G."/>
            <person name="Sophianopoulou V."/>
            <person name="Squina F.M."/>
            <person name="Sun H."/>
            <person name="Susca A."/>
            <person name="Todd R.B."/>
            <person name="Tsang A."/>
            <person name="Unkles S.E."/>
            <person name="van de Wiele N."/>
            <person name="van Rossen-Uffink D."/>
            <person name="Oliveira J.V."/>
            <person name="Vesth T.C."/>
            <person name="Visser J."/>
            <person name="Yu J.-H."/>
            <person name="Zhou M."/>
            <person name="Andersen M.R."/>
            <person name="Archer D.B."/>
            <person name="Baker S.E."/>
            <person name="Benoit I."/>
            <person name="Brakhage A.A."/>
            <person name="Braus G.H."/>
            <person name="Fischer R."/>
            <person name="Frisvad J.C."/>
            <person name="Goldman G.H."/>
            <person name="Houbraken J."/>
            <person name="Oakley B."/>
            <person name="Pocsi I."/>
            <person name="Scazzocchio C."/>
            <person name="Seiboth B."/>
            <person name="vanKuyk P.A."/>
            <person name="Wortman J."/>
            <person name="Dyer P.S."/>
            <person name="Grigoriev I.V."/>
        </authorList>
    </citation>
    <scope>NUCLEOTIDE SEQUENCE [LARGE SCALE GENOMIC DNA]</scope>
    <source>
        <strain evidence="2">CBS 516.65</strain>
    </source>
</reference>